<dbReference type="GO" id="GO:0016747">
    <property type="term" value="F:acyltransferase activity, transferring groups other than amino-acyl groups"/>
    <property type="evidence" value="ECO:0007669"/>
    <property type="project" value="InterPro"/>
</dbReference>
<evidence type="ECO:0000313" key="2">
    <source>
        <dbReference type="EMBL" id="KAB7706315.1"/>
    </source>
</evidence>
<keyword evidence="3" id="KW-1185">Reference proteome</keyword>
<gene>
    <name evidence="2" type="ORF">F9802_11845</name>
</gene>
<dbReference type="InterPro" id="IPR016181">
    <property type="entry name" value="Acyl_CoA_acyltransferase"/>
</dbReference>
<dbReference type="CDD" id="cd04301">
    <property type="entry name" value="NAT_SF"/>
    <property type="match status" value="1"/>
</dbReference>
<sequence length="234" mass="26872">MKRGGVVYKSEFQLYHEGRPFTVVVRNYTEADFDGLIQIQRECFPPPFPEDLWWSKEQLNSHVHFFPEGAICVEVDGEIAGSMTCLLVDFRPDDPPHTWEEITDNGFIRSHKPDGNTLYVVDISVKPASRKLGLGKLMMQAMYQTVVHLNLDRLLGGGRMPGFSRYASQMNAEEYVQKVVSGELKDPVVTFLLNCGRLPVRLEENYLEDEESLNWAALMEWRNPFKNKNIQINS</sequence>
<keyword evidence="2" id="KW-0808">Transferase</keyword>
<dbReference type="PROSITE" id="PS51186">
    <property type="entry name" value="GNAT"/>
    <property type="match status" value="1"/>
</dbReference>
<reference evidence="2 3" key="1">
    <citation type="submission" date="2019-10" db="EMBL/GenBank/DDBJ databases">
        <title>Bacillus aerolatum sp. nov., isolated from bioaerosol of sport playgrounds.</title>
        <authorList>
            <person name="Chen P."/>
            <person name="Zhang G."/>
        </authorList>
    </citation>
    <scope>NUCLEOTIDE SEQUENCE [LARGE SCALE GENOMIC DNA]</scope>
    <source>
        <strain evidence="2 3">CX253</strain>
    </source>
</reference>
<accession>A0A6I1FEV1</accession>
<dbReference type="Proteomes" id="UP000429595">
    <property type="component" value="Unassembled WGS sequence"/>
</dbReference>
<protein>
    <submittedName>
        <fullName evidence="2">GNAT family N-acetyltransferase</fullName>
    </submittedName>
</protein>
<comment type="caution">
    <text evidence="2">The sequence shown here is derived from an EMBL/GenBank/DDBJ whole genome shotgun (WGS) entry which is preliminary data.</text>
</comment>
<dbReference type="Pfam" id="PF00583">
    <property type="entry name" value="Acetyltransf_1"/>
    <property type="match status" value="1"/>
</dbReference>
<evidence type="ECO:0000259" key="1">
    <source>
        <dbReference type="PROSITE" id="PS51186"/>
    </source>
</evidence>
<dbReference type="EMBL" id="WEIO01000006">
    <property type="protein sequence ID" value="KAB7706315.1"/>
    <property type="molecule type" value="Genomic_DNA"/>
</dbReference>
<dbReference type="SUPFAM" id="SSF55729">
    <property type="entry name" value="Acyl-CoA N-acyltransferases (Nat)"/>
    <property type="match status" value="1"/>
</dbReference>
<evidence type="ECO:0000313" key="3">
    <source>
        <dbReference type="Proteomes" id="UP000429595"/>
    </source>
</evidence>
<dbReference type="InterPro" id="IPR000182">
    <property type="entry name" value="GNAT_dom"/>
</dbReference>
<proteinExistence type="predicted"/>
<name>A0A6I1FEV1_9BACI</name>
<dbReference type="AlphaFoldDB" id="A0A6I1FEV1"/>
<dbReference type="Gene3D" id="3.40.630.30">
    <property type="match status" value="1"/>
</dbReference>
<feature type="domain" description="N-acetyltransferase" evidence="1">
    <location>
        <begin position="23"/>
        <end position="224"/>
    </location>
</feature>
<organism evidence="2 3">
    <name type="scientific">Bacillus aerolatus</name>
    <dbReference type="NCBI Taxonomy" id="2653354"/>
    <lineage>
        <taxon>Bacteria</taxon>
        <taxon>Bacillati</taxon>
        <taxon>Bacillota</taxon>
        <taxon>Bacilli</taxon>
        <taxon>Bacillales</taxon>
        <taxon>Bacillaceae</taxon>
        <taxon>Bacillus</taxon>
    </lineage>
</organism>